<dbReference type="SUPFAM" id="SSF55347">
    <property type="entry name" value="Glyceraldehyde-3-phosphate dehydrogenase-like, C-terminal domain"/>
    <property type="match status" value="1"/>
</dbReference>
<organism evidence="4 5">
    <name type="scientific">Microtetraspora fusca</name>
    <dbReference type="NCBI Taxonomy" id="1997"/>
    <lineage>
        <taxon>Bacteria</taxon>
        <taxon>Bacillati</taxon>
        <taxon>Actinomycetota</taxon>
        <taxon>Actinomycetes</taxon>
        <taxon>Streptosporangiales</taxon>
        <taxon>Streptosporangiaceae</taxon>
        <taxon>Microtetraspora</taxon>
    </lineage>
</organism>
<dbReference type="InterPro" id="IPR036291">
    <property type="entry name" value="NAD(P)-bd_dom_sf"/>
</dbReference>
<evidence type="ECO:0000259" key="2">
    <source>
        <dbReference type="Pfam" id="PF01408"/>
    </source>
</evidence>
<dbReference type="Pfam" id="PF01408">
    <property type="entry name" value="GFO_IDH_MocA"/>
    <property type="match status" value="1"/>
</dbReference>
<feature type="domain" description="Gfo/Idh/MocA-like oxidoreductase N-terminal" evidence="2">
    <location>
        <begin position="2"/>
        <end position="119"/>
    </location>
</feature>
<dbReference type="Gene3D" id="3.40.50.720">
    <property type="entry name" value="NAD(P)-binding Rossmann-like Domain"/>
    <property type="match status" value="1"/>
</dbReference>
<feature type="domain" description="Gal80p-like C-terminal" evidence="3">
    <location>
        <begin position="128"/>
        <end position="266"/>
    </location>
</feature>
<evidence type="ECO:0000256" key="1">
    <source>
        <dbReference type="ARBA" id="ARBA00023002"/>
    </source>
</evidence>
<gene>
    <name evidence="4" type="ORF">ACFY05_24005</name>
</gene>
<accession>A0ABW6V9C4</accession>
<dbReference type="SUPFAM" id="SSF51735">
    <property type="entry name" value="NAD(P)-binding Rossmann-fold domains"/>
    <property type="match status" value="1"/>
</dbReference>
<dbReference type="EMBL" id="JBIAXI010000015">
    <property type="protein sequence ID" value="MFF4775921.1"/>
    <property type="molecule type" value="Genomic_DNA"/>
</dbReference>
<evidence type="ECO:0000313" key="5">
    <source>
        <dbReference type="Proteomes" id="UP001602119"/>
    </source>
</evidence>
<dbReference type="RefSeq" id="WP_387344202.1">
    <property type="nucleotide sequence ID" value="NZ_JBIAXI010000015.1"/>
</dbReference>
<dbReference type="Proteomes" id="UP001602119">
    <property type="component" value="Unassembled WGS sequence"/>
</dbReference>
<keyword evidence="1" id="KW-0560">Oxidoreductase</keyword>
<dbReference type="PANTHER" id="PTHR43818">
    <property type="entry name" value="BCDNA.GH03377"/>
    <property type="match status" value="1"/>
</dbReference>
<proteinExistence type="predicted"/>
<evidence type="ECO:0000259" key="3">
    <source>
        <dbReference type="Pfam" id="PF22685"/>
    </source>
</evidence>
<dbReference type="Gene3D" id="3.30.360.10">
    <property type="entry name" value="Dihydrodipicolinate Reductase, domain 2"/>
    <property type="match status" value="1"/>
</dbReference>
<dbReference type="InterPro" id="IPR050463">
    <property type="entry name" value="Gfo/Idh/MocA_oxidrdct_glycsds"/>
</dbReference>
<comment type="caution">
    <text evidence="4">The sequence shown here is derived from an EMBL/GenBank/DDBJ whole genome shotgun (WGS) entry which is preliminary data.</text>
</comment>
<dbReference type="InterPro" id="IPR055080">
    <property type="entry name" value="Gal80p-like_C"/>
</dbReference>
<reference evidence="4 5" key="1">
    <citation type="submission" date="2024-10" db="EMBL/GenBank/DDBJ databases">
        <title>The Natural Products Discovery Center: Release of the First 8490 Sequenced Strains for Exploring Actinobacteria Biosynthetic Diversity.</title>
        <authorList>
            <person name="Kalkreuter E."/>
            <person name="Kautsar S.A."/>
            <person name="Yang D."/>
            <person name="Bader C.D."/>
            <person name="Teijaro C.N."/>
            <person name="Fluegel L."/>
            <person name="Davis C.M."/>
            <person name="Simpson J.R."/>
            <person name="Lauterbach L."/>
            <person name="Steele A.D."/>
            <person name="Gui C."/>
            <person name="Meng S."/>
            <person name="Li G."/>
            <person name="Viehrig K."/>
            <person name="Ye F."/>
            <person name="Su P."/>
            <person name="Kiefer A.F."/>
            <person name="Nichols A."/>
            <person name="Cepeda A.J."/>
            <person name="Yan W."/>
            <person name="Fan B."/>
            <person name="Jiang Y."/>
            <person name="Adhikari A."/>
            <person name="Zheng C.-J."/>
            <person name="Schuster L."/>
            <person name="Cowan T.M."/>
            <person name="Smanski M.J."/>
            <person name="Chevrette M.G."/>
            <person name="De Carvalho L.P.S."/>
            <person name="Shen B."/>
        </authorList>
    </citation>
    <scope>NUCLEOTIDE SEQUENCE [LARGE SCALE GENOMIC DNA]</scope>
    <source>
        <strain evidence="4 5">NPDC001281</strain>
    </source>
</reference>
<name>A0ABW6V9C4_MICFU</name>
<keyword evidence="5" id="KW-1185">Reference proteome</keyword>
<protein>
    <submittedName>
        <fullName evidence="4">Gfo/Idh/MocA family protein</fullName>
    </submittedName>
</protein>
<dbReference type="PANTHER" id="PTHR43818:SF11">
    <property type="entry name" value="BCDNA.GH03377"/>
    <property type="match status" value="1"/>
</dbReference>
<evidence type="ECO:0000313" key="4">
    <source>
        <dbReference type="EMBL" id="MFF4775921.1"/>
    </source>
</evidence>
<dbReference type="InterPro" id="IPR000683">
    <property type="entry name" value="Gfo/Idh/MocA-like_OxRdtase_N"/>
</dbReference>
<sequence length="358" mass="37403">MIRTGVVGASGWARASHLPALTALSEYEVTAVATTRQESADRVAAEYGVPLAFADPGMLIAHDHVELVVVSVKAPEHAKVIRAALEAGKHVLSEWPLTVDPTEAAELADLASAAGVVHAVCLQGHHSPDMRFVTDLIADGRIGRLESAILVASGSPLGGASLPAELAWSTEPAGGTSVLTIMAGHFLPMLEQMAGRLVEVTARLPRLHDRVAVAGTGKTVVNRMPSQVLLHGLLDSGATASIAVHGGSGSPDGFFVKLVGSEGTLTATQPRPGVYMHWTDWDIRSDGERVAIPDAYRTVPFDPAAGPVANVAALYQEIARALAEGRPAYPDFHAAARHHRVLAAIERAAESGGTEQVS</sequence>
<dbReference type="Pfam" id="PF22685">
    <property type="entry name" value="Gal80p_C-like"/>
    <property type="match status" value="1"/>
</dbReference>